<dbReference type="PROSITE" id="PS50231">
    <property type="entry name" value="RICIN_B_LECTIN"/>
    <property type="match status" value="1"/>
</dbReference>
<dbReference type="EMBL" id="HE804045">
    <property type="protein sequence ID" value="CCH32510.1"/>
    <property type="molecule type" value="Genomic_DNA"/>
</dbReference>
<accession>K0JXA7</accession>
<proteinExistence type="predicted"/>
<dbReference type="InterPro" id="IPR035992">
    <property type="entry name" value="Ricin_B-like_lectins"/>
</dbReference>
<dbReference type="CDD" id="cd23415">
    <property type="entry name" value="beta-trefoil_Ricin_AH"/>
    <property type="match status" value="1"/>
</dbReference>
<feature type="signal peptide" evidence="1">
    <location>
        <begin position="1"/>
        <end position="26"/>
    </location>
</feature>
<keyword evidence="1" id="KW-0732">Signal</keyword>
<reference evidence="2 3" key="1">
    <citation type="journal article" date="2012" name="BMC Genomics">
        <title>Complete genome sequence of Saccharothrix espanaensis DSM 44229T and comparison to the other completely sequenced Pseudonocardiaceae.</title>
        <authorList>
            <person name="Strobel T."/>
            <person name="Al-Dilaimi A."/>
            <person name="Blom J."/>
            <person name="Gessner A."/>
            <person name="Kalinowski J."/>
            <person name="Luzhetska M."/>
            <person name="Puhler A."/>
            <person name="Szczepanowski R."/>
            <person name="Bechthold A."/>
            <person name="Ruckert C."/>
        </authorList>
    </citation>
    <scope>NUCLEOTIDE SEQUENCE [LARGE SCALE GENOMIC DNA]</scope>
    <source>
        <strain evidence="3">ATCC 51144 / DSM 44229 / JCM 9112 / NBRC 15066 / NRRL 15764</strain>
    </source>
</reference>
<dbReference type="BioCyc" id="SESP1179773:BN6_RS25365-MONOMER"/>
<sequence length="148" mass="16682">MKFARSAVVFAAVVLGLVGLVPSATAGDETWRFDSEWDTGSLDHNPTNGVHTRSWNGGPWQIWAVKRYGDGTFRFMNTGSLRCLDNSEHGVRGFGCNDGSWQRWKVNSWGDGTVEIVSTWNNHCLDNSWEGIRTVGCNGLEYQRWRVR</sequence>
<dbReference type="PATRIC" id="fig|1179773.3.peg.5278"/>
<gene>
    <name evidence="2" type="ordered locus">BN6_52460</name>
</gene>
<dbReference type="KEGG" id="sesp:BN6_52460"/>
<evidence type="ECO:0000256" key="1">
    <source>
        <dbReference type="SAM" id="SignalP"/>
    </source>
</evidence>
<dbReference type="Proteomes" id="UP000006281">
    <property type="component" value="Chromosome"/>
</dbReference>
<dbReference type="HOGENOM" id="CLU_144043_0_0_11"/>
<name>K0JXA7_SACES</name>
<protein>
    <submittedName>
        <fullName evidence="2">Uncharacterized protein</fullName>
    </submittedName>
</protein>
<keyword evidence="3" id="KW-1185">Reference proteome</keyword>
<dbReference type="SUPFAM" id="SSF50370">
    <property type="entry name" value="Ricin B-like lectins"/>
    <property type="match status" value="1"/>
</dbReference>
<dbReference type="AlphaFoldDB" id="K0JXA7"/>
<evidence type="ECO:0000313" key="3">
    <source>
        <dbReference type="Proteomes" id="UP000006281"/>
    </source>
</evidence>
<dbReference type="Gene3D" id="2.80.10.50">
    <property type="match status" value="1"/>
</dbReference>
<organism evidence="2 3">
    <name type="scientific">Saccharothrix espanaensis (strain ATCC 51144 / DSM 44229 / JCM 9112 / NBRC 15066 / NRRL 15764)</name>
    <dbReference type="NCBI Taxonomy" id="1179773"/>
    <lineage>
        <taxon>Bacteria</taxon>
        <taxon>Bacillati</taxon>
        <taxon>Actinomycetota</taxon>
        <taxon>Actinomycetes</taxon>
        <taxon>Pseudonocardiales</taxon>
        <taxon>Pseudonocardiaceae</taxon>
        <taxon>Saccharothrix</taxon>
    </lineage>
</organism>
<dbReference type="eggNOG" id="ENOG502ZIFA">
    <property type="taxonomic scope" value="Bacteria"/>
</dbReference>
<evidence type="ECO:0000313" key="2">
    <source>
        <dbReference type="EMBL" id="CCH32510.1"/>
    </source>
</evidence>
<feature type="chain" id="PRO_5003834391" evidence="1">
    <location>
        <begin position="27"/>
        <end position="148"/>
    </location>
</feature>
<dbReference type="RefSeq" id="WP_015102622.1">
    <property type="nucleotide sequence ID" value="NC_019673.1"/>
</dbReference>